<sequence>MSRIPRFALLIGLAGLIPFLWGAATLTNPALQGWSARVLGSALTGPFVLQTYGIVILCFMSGALWGFATKATGAVAATGYALSVLPALWAFFMAQGRPDSAIVALLAGFIALLPMDYMFWQQGLAPRWWMALRLLLTAVVAACLAVGIVR</sequence>
<proteinExistence type="predicted"/>
<dbReference type="Pfam" id="PF11911">
    <property type="entry name" value="DUF3429"/>
    <property type="match status" value="1"/>
</dbReference>
<reference evidence="2 3" key="1">
    <citation type="submission" date="2018-10" db="EMBL/GenBank/DDBJ databases">
        <authorList>
            <person name="Jung H.S."/>
            <person name="Jeon C.O."/>
        </authorList>
    </citation>
    <scope>NUCLEOTIDE SEQUENCE [LARGE SCALE GENOMIC DNA]</scope>
    <source>
        <strain evidence="2 3">MA-7-27</strain>
    </source>
</reference>
<keyword evidence="1" id="KW-0812">Transmembrane</keyword>
<dbReference type="PANTHER" id="PTHR15887">
    <property type="entry name" value="TRANSMEMBRANE PROTEIN 69"/>
    <property type="match status" value="1"/>
</dbReference>
<feature type="transmembrane region" description="Helical" evidence="1">
    <location>
        <begin position="131"/>
        <end position="149"/>
    </location>
</feature>
<dbReference type="Proteomes" id="UP000281343">
    <property type="component" value="Unassembled WGS sequence"/>
</dbReference>
<accession>A0A3L9YLP1</accession>
<comment type="caution">
    <text evidence="2">The sequence shown here is derived from an EMBL/GenBank/DDBJ whole genome shotgun (WGS) entry which is preliminary data.</text>
</comment>
<organism evidence="2 3">
    <name type="scientific">Rhodophyticola porphyridii</name>
    <dbReference type="NCBI Taxonomy" id="1852017"/>
    <lineage>
        <taxon>Bacteria</taxon>
        <taxon>Pseudomonadati</taxon>
        <taxon>Pseudomonadota</taxon>
        <taxon>Alphaproteobacteria</taxon>
        <taxon>Rhodobacterales</taxon>
        <taxon>Roseobacteraceae</taxon>
        <taxon>Rhodophyticola</taxon>
    </lineage>
</organism>
<dbReference type="InterPro" id="IPR021836">
    <property type="entry name" value="DUF3429"/>
</dbReference>
<protein>
    <submittedName>
        <fullName evidence="2">DUF3429 domain-containing protein</fullName>
    </submittedName>
</protein>
<dbReference type="EMBL" id="RCNT01000001">
    <property type="protein sequence ID" value="RMA43630.1"/>
    <property type="molecule type" value="Genomic_DNA"/>
</dbReference>
<gene>
    <name evidence="2" type="ORF">D9R08_01465</name>
</gene>
<dbReference type="RefSeq" id="WP_121896221.1">
    <property type="nucleotide sequence ID" value="NZ_RCNT01000001.1"/>
</dbReference>
<feature type="transmembrane region" description="Helical" evidence="1">
    <location>
        <begin position="100"/>
        <end position="119"/>
    </location>
</feature>
<evidence type="ECO:0000313" key="3">
    <source>
        <dbReference type="Proteomes" id="UP000281343"/>
    </source>
</evidence>
<dbReference type="PANTHER" id="PTHR15887:SF1">
    <property type="entry name" value="TRANSMEMBRANE PROTEIN 69"/>
    <property type="match status" value="1"/>
</dbReference>
<evidence type="ECO:0000313" key="2">
    <source>
        <dbReference type="EMBL" id="RMA43630.1"/>
    </source>
</evidence>
<dbReference type="AlphaFoldDB" id="A0A3L9YLP1"/>
<evidence type="ECO:0000256" key="1">
    <source>
        <dbReference type="SAM" id="Phobius"/>
    </source>
</evidence>
<keyword evidence="1" id="KW-0472">Membrane</keyword>
<feature type="transmembrane region" description="Helical" evidence="1">
    <location>
        <begin position="46"/>
        <end position="67"/>
    </location>
</feature>
<keyword evidence="3" id="KW-1185">Reference proteome</keyword>
<keyword evidence="1" id="KW-1133">Transmembrane helix</keyword>
<dbReference type="OrthoDB" id="5297436at2"/>
<name>A0A3L9YLP1_9RHOB</name>